<sequence length="181" mass="20221">MTTGDNTKLSAEDRQKLFAHHFRKELAAENARRMAVAEKAANRKLAKAADPTFTAQKFDHYLKAHFGEDDQKPVDRLRSDRENLEWLGLIPSTSGGDLLAQADRVDREGMTRAKGYKAGLLGMDRVSGYDAGSVDDKLWLESYDAGRTEYETDIPDILARIQSSQDSEEPPEGDPFEDDAD</sequence>
<organism evidence="2 3">
    <name type="scientific">Gellertiella hungarica</name>
    <dbReference type="NCBI Taxonomy" id="1572859"/>
    <lineage>
        <taxon>Bacteria</taxon>
        <taxon>Pseudomonadati</taxon>
        <taxon>Pseudomonadota</taxon>
        <taxon>Alphaproteobacteria</taxon>
        <taxon>Hyphomicrobiales</taxon>
        <taxon>Rhizobiaceae</taxon>
        <taxon>Gellertiella</taxon>
    </lineage>
</organism>
<gene>
    <name evidence="2" type="ORF">GGR23_000816</name>
</gene>
<feature type="region of interest" description="Disordered" evidence="1">
    <location>
        <begin position="160"/>
        <end position="181"/>
    </location>
</feature>
<evidence type="ECO:0000256" key="1">
    <source>
        <dbReference type="SAM" id="MobiDB-lite"/>
    </source>
</evidence>
<protein>
    <submittedName>
        <fullName evidence="2">Uncharacterized protein</fullName>
    </submittedName>
</protein>
<reference evidence="2 3" key="1">
    <citation type="submission" date="2020-08" db="EMBL/GenBank/DDBJ databases">
        <title>Genomic Encyclopedia of Type Strains, Phase IV (KMG-IV): sequencing the most valuable type-strain genomes for metagenomic binning, comparative biology and taxonomic classification.</title>
        <authorList>
            <person name="Goeker M."/>
        </authorList>
    </citation>
    <scope>NUCLEOTIDE SEQUENCE [LARGE SCALE GENOMIC DNA]</scope>
    <source>
        <strain evidence="2 3">DSM 29853</strain>
    </source>
</reference>
<dbReference type="RefSeq" id="WP_183364828.1">
    <property type="nucleotide sequence ID" value="NZ_JACIEZ010000001.1"/>
</dbReference>
<keyword evidence="3" id="KW-1185">Reference proteome</keyword>
<evidence type="ECO:0000313" key="2">
    <source>
        <dbReference type="EMBL" id="MBB4063655.1"/>
    </source>
</evidence>
<feature type="compositionally biased region" description="Acidic residues" evidence="1">
    <location>
        <begin position="166"/>
        <end position="181"/>
    </location>
</feature>
<dbReference type="Proteomes" id="UP000528286">
    <property type="component" value="Unassembled WGS sequence"/>
</dbReference>
<evidence type="ECO:0000313" key="3">
    <source>
        <dbReference type="Proteomes" id="UP000528286"/>
    </source>
</evidence>
<proteinExistence type="predicted"/>
<comment type="caution">
    <text evidence="2">The sequence shown here is derived from an EMBL/GenBank/DDBJ whole genome shotgun (WGS) entry which is preliminary data.</text>
</comment>
<dbReference type="EMBL" id="JACIEZ010000001">
    <property type="protein sequence ID" value="MBB4063655.1"/>
    <property type="molecule type" value="Genomic_DNA"/>
</dbReference>
<accession>A0A7W6NJR7</accession>
<dbReference type="AlphaFoldDB" id="A0A7W6NJR7"/>
<name>A0A7W6NJR7_9HYPH</name>